<organism evidence="1 2">
    <name type="scientific">Fusarium redolens</name>
    <dbReference type="NCBI Taxonomy" id="48865"/>
    <lineage>
        <taxon>Eukaryota</taxon>
        <taxon>Fungi</taxon>
        <taxon>Dikarya</taxon>
        <taxon>Ascomycota</taxon>
        <taxon>Pezizomycotina</taxon>
        <taxon>Sordariomycetes</taxon>
        <taxon>Hypocreomycetidae</taxon>
        <taxon>Hypocreales</taxon>
        <taxon>Nectriaceae</taxon>
        <taxon>Fusarium</taxon>
        <taxon>Fusarium redolens species complex</taxon>
    </lineage>
</organism>
<name>A0A9P9KJX6_FUSRE</name>
<evidence type="ECO:0000313" key="1">
    <source>
        <dbReference type="EMBL" id="KAH7255359.1"/>
    </source>
</evidence>
<sequence>MNLLDESELRRLAYLDPSEQCLNKLDNLTVDEFSYCLHYDLIFHRFMGYVVGVPGGTPEMVAYWLMKRWSTEAREWEDNPQSFA</sequence>
<dbReference type="OrthoDB" id="5030877at2759"/>
<dbReference type="AlphaFoldDB" id="A0A9P9KJX6"/>
<evidence type="ECO:0000313" key="2">
    <source>
        <dbReference type="Proteomes" id="UP000720189"/>
    </source>
</evidence>
<keyword evidence="2" id="KW-1185">Reference proteome</keyword>
<dbReference type="EMBL" id="JAGMUX010000006">
    <property type="protein sequence ID" value="KAH7255359.1"/>
    <property type="molecule type" value="Genomic_DNA"/>
</dbReference>
<dbReference type="RefSeq" id="XP_046050928.1">
    <property type="nucleotide sequence ID" value="XM_046199197.1"/>
</dbReference>
<comment type="caution">
    <text evidence="1">The sequence shown here is derived from an EMBL/GenBank/DDBJ whole genome shotgun (WGS) entry which is preliminary data.</text>
</comment>
<proteinExistence type="predicted"/>
<gene>
    <name evidence="1" type="ORF">BKA55DRAFT_688375</name>
</gene>
<dbReference type="Proteomes" id="UP000720189">
    <property type="component" value="Unassembled WGS sequence"/>
</dbReference>
<protein>
    <submittedName>
        <fullName evidence="1">Uncharacterized protein</fullName>
    </submittedName>
</protein>
<reference evidence="1" key="1">
    <citation type="journal article" date="2021" name="Nat. Commun.">
        <title>Genetic determinants of endophytism in the Arabidopsis root mycobiome.</title>
        <authorList>
            <person name="Mesny F."/>
            <person name="Miyauchi S."/>
            <person name="Thiergart T."/>
            <person name="Pickel B."/>
            <person name="Atanasova L."/>
            <person name="Karlsson M."/>
            <person name="Huettel B."/>
            <person name="Barry K.W."/>
            <person name="Haridas S."/>
            <person name="Chen C."/>
            <person name="Bauer D."/>
            <person name="Andreopoulos W."/>
            <person name="Pangilinan J."/>
            <person name="LaButti K."/>
            <person name="Riley R."/>
            <person name="Lipzen A."/>
            <person name="Clum A."/>
            <person name="Drula E."/>
            <person name="Henrissat B."/>
            <person name="Kohler A."/>
            <person name="Grigoriev I.V."/>
            <person name="Martin F.M."/>
            <person name="Hacquard S."/>
        </authorList>
    </citation>
    <scope>NUCLEOTIDE SEQUENCE</scope>
    <source>
        <strain evidence="1">MPI-CAGE-AT-0023</strain>
    </source>
</reference>
<accession>A0A9P9KJX6</accession>
<dbReference type="GeneID" id="70229151"/>